<dbReference type="InterPro" id="IPR006747">
    <property type="entry name" value="DUF599"/>
</dbReference>
<feature type="transmembrane region" description="Helical" evidence="1">
    <location>
        <begin position="117"/>
        <end position="137"/>
    </location>
</feature>
<sequence length="227" mass="25598">MFIAFQEDYLDVVLVPGGLLIVFLYHLVFLFKYLNHPLTTAMGNENQDKKVWVDKVCQKSDDIKNALSVITSSISAATYLSMISLTLCSLLGAWIANSNTNKFVPSEIIYGNTKPTIVSIKYICLITSFLIAFSFFVQSARHFVHANYLISTPKPVAANTRSKVEFDVIRGGVFWSLGLRALYLALSFLLWFFGPIPMFASSVSTVIILCYHDYDTKKFENHKDGYD</sequence>
<keyword evidence="1" id="KW-0472">Membrane</keyword>
<organism evidence="2 3">
    <name type="scientific">Ficus carica</name>
    <name type="common">Common fig</name>
    <dbReference type="NCBI Taxonomy" id="3494"/>
    <lineage>
        <taxon>Eukaryota</taxon>
        <taxon>Viridiplantae</taxon>
        <taxon>Streptophyta</taxon>
        <taxon>Embryophyta</taxon>
        <taxon>Tracheophyta</taxon>
        <taxon>Spermatophyta</taxon>
        <taxon>Magnoliopsida</taxon>
        <taxon>eudicotyledons</taxon>
        <taxon>Gunneridae</taxon>
        <taxon>Pentapetalae</taxon>
        <taxon>rosids</taxon>
        <taxon>fabids</taxon>
        <taxon>Rosales</taxon>
        <taxon>Moraceae</taxon>
        <taxon>Ficeae</taxon>
        <taxon>Ficus</taxon>
    </lineage>
</organism>
<evidence type="ECO:0008006" key="4">
    <source>
        <dbReference type="Google" id="ProtNLM"/>
    </source>
</evidence>
<reference evidence="2" key="1">
    <citation type="submission" date="2023-07" db="EMBL/GenBank/DDBJ databases">
        <title>draft genome sequence of fig (Ficus carica).</title>
        <authorList>
            <person name="Takahashi T."/>
            <person name="Nishimura K."/>
        </authorList>
    </citation>
    <scope>NUCLEOTIDE SEQUENCE</scope>
</reference>
<protein>
    <recommendedName>
        <fullName evidence="4">DUF599 domain-containing protein</fullName>
    </recommendedName>
</protein>
<dbReference type="PANTHER" id="PTHR31168:SF21">
    <property type="entry name" value="EMB|CAB89385.1"/>
    <property type="match status" value="1"/>
</dbReference>
<evidence type="ECO:0000313" key="3">
    <source>
        <dbReference type="Proteomes" id="UP001187192"/>
    </source>
</evidence>
<dbReference type="EMBL" id="BTGU01000035">
    <property type="protein sequence ID" value="GMN50715.1"/>
    <property type="molecule type" value="Genomic_DNA"/>
</dbReference>
<evidence type="ECO:0000256" key="1">
    <source>
        <dbReference type="SAM" id="Phobius"/>
    </source>
</evidence>
<keyword evidence="3" id="KW-1185">Reference proteome</keyword>
<dbReference type="Pfam" id="PF04654">
    <property type="entry name" value="DUF599"/>
    <property type="match status" value="1"/>
</dbReference>
<name>A0AA88AF30_FICCA</name>
<feature type="transmembrane region" description="Helical" evidence="1">
    <location>
        <begin position="12"/>
        <end position="34"/>
    </location>
</feature>
<dbReference type="PANTHER" id="PTHR31168">
    <property type="entry name" value="OS02G0292800 PROTEIN"/>
    <property type="match status" value="1"/>
</dbReference>
<keyword evidence="1" id="KW-0812">Transmembrane</keyword>
<accession>A0AA88AF30</accession>
<proteinExistence type="predicted"/>
<gene>
    <name evidence="2" type="ORF">TIFTF001_019872</name>
</gene>
<keyword evidence="1" id="KW-1133">Transmembrane helix</keyword>
<dbReference type="AlphaFoldDB" id="A0AA88AF30"/>
<comment type="caution">
    <text evidence="2">The sequence shown here is derived from an EMBL/GenBank/DDBJ whole genome shotgun (WGS) entry which is preliminary data.</text>
</comment>
<dbReference type="Proteomes" id="UP001187192">
    <property type="component" value="Unassembled WGS sequence"/>
</dbReference>
<feature type="transmembrane region" description="Helical" evidence="1">
    <location>
        <begin position="76"/>
        <end position="96"/>
    </location>
</feature>
<feature type="transmembrane region" description="Helical" evidence="1">
    <location>
        <begin position="181"/>
        <end position="211"/>
    </location>
</feature>
<evidence type="ECO:0000313" key="2">
    <source>
        <dbReference type="EMBL" id="GMN50715.1"/>
    </source>
</evidence>